<reference evidence="2 3" key="1">
    <citation type="submission" date="2015-09" db="EMBL/GenBank/DDBJ databases">
        <title>Genome sequence of Oxobacter pfennigii DSM 3222.</title>
        <authorList>
            <person name="Poehlein A."/>
            <person name="Bengelsdorf F.R."/>
            <person name="Schiel-Bengelsdorf B."/>
            <person name="Duerre P."/>
            <person name="Daniel R."/>
        </authorList>
    </citation>
    <scope>NUCLEOTIDE SEQUENCE [LARGE SCALE GENOMIC DNA]</scope>
    <source>
        <strain evidence="2 3">DSM 3222</strain>
    </source>
</reference>
<dbReference type="Proteomes" id="UP000050326">
    <property type="component" value="Unassembled WGS sequence"/>
</dbReference>
<dbReference type="Pfam" id="PF18956">
    <property type="entry name" value="DUF5699"/>
    <property type="match status" value="1"/>
</dbReference>
<keyword evidence="3" id="KW-1185">Reference proteome</keyword>
<comment type="caution">
    <text evidence="2">The sequence shown here is derived from an EMBL/GenBank/DDBJ whole genome shotgun (WGS) entry which is preliminary data.</text>
</comment>
<feature type="transmembrane region" description="Helical" evidence="1">
    <location>
        <begin position="7"/>
        <end position="26"/>
    </location>
</feature>
<dbReference type="AlphaFoldDB" id="A0A0P8YU39"/>
<dbReference type="EMBL" id="LKET01000041">
    <property type="protein sequence ID" value="KPU43201.1"/>
    <property type="molecule type" value="Genomic_DNA"/>
</dbReference>
<accession>A0A0P8YU39</accession>
<name>A0A0P8YU39_9CLOT</name>
<protein>
    <submittedName>
        <fullName evidence="2">Uncharacterized protein</fullName>
    </submittedName>
</protein>
<dbReference type="STRING" id="36849.OXPF_32150"/>
<sequence>MKIIFKIIAIPFIIALSITVAFLYFIFCVSEWICTVAAVILAALGVLIFVTGGPTLNGVAMLLLGFLISPLGLQAVIEWFIDRLADLNCFLKDYVIG</sequence>
<keyword evidence="1" id="KW-0812">Transmembrane</keyword>
<keyword evidence="1" id="KW-0472">Membrane</keyword>
<dbReference type="InterPro" id="IPR043753">
    <property type="entry name" value="DUF5699"/>
</dbReference>
<evidence type="ECO:0000256" key="1">
    <source>
        <dbReference type="SAM" id="Phobius"/>
    </source>
</evidence>
<proteinExistence type="predicted"/>
<gene>
    <name evidence="2" type="ORF">OXPF_32150</name>
</gene>
<organism evidence="2 3">
    <name type="scientific">Oxobacter pfennigii</name>
    <dbReference type="NCBI Taxonomy" id="36849"/>
    <lineage>
        <taxon>Bacteria</taxon>
        <taxon>Bacillati</taxon>
        <taxon>Bacillota</taxon>
        <taxon>Clostridia</taxon>
        <taxon>Eubacteriales</taxon>
        <taxon>Clostridiaceae</taxon>
        <taxon>Oxobacter</taxon>
    </lineage>
</organism>
<evidence type="ECO:0000313" key="3">
    <source>
        <dbReference type="Proteomes" id="UP000050326"/>
    </source>
</evidence>
<keyword evidence="1" id="KW-1133">Transmembrane helix</keyword>
<dbReference type="RefSeq" id="WP_054876216.1">
    <property type="nucleotide sequence ID" value="NZ_LKET01000041.1"/>
</dbReference>
<feature type="transmembrane region" description="Helical" evidence="1">
    <location>
        <begin position="32"/>
        <end position="52"/>
    </location>
</feature>
<feature type="transmembrane region" description="Helical" evidence="1">
    <location>
        <begin position="59"/>
        <end position="81"/>
    </location>
</feature>
<evidence type="ECO:0000313" key="2">
    <source>
        <dbReference type="EMBL" id="KPU43201.1"/>
    </source>
</evidence>